<keyword evidence="4 7" id="KW-0418">Kinase</keyword>
<keyword evidence="5" id="KW-0472">Membrane</keyword>
<feature type="transmembrane region" description="Helical" evidence="5">
    <location>
        <begin position="12"/>
        <end position="32"/>
    </location>
</feature>
<dbReference type="Pfam" id="PF02518">
    <property type="entry name" value="HATPase_c"/>
    <property type="match status" value="1"/>
</dbReference>
<dbReference type="InterPro" id="IPR003660">
    <property type="entry name" value="HAMP_dom"/>
</dbReference>
<keyword evidence="3" id="KW-0808">Transferase</keyword>
<dbReference type="PANTHER" id="PTHR34220">
    <property type="entry name" value="SENSOR HISTIDINE KINASE YPDA"/>
    <property type="match status" value="1"/>
</dbReference>
<dbReference type="Pfam" id="PF06580">
    <property type="entry name" value="His_kinase"/>
    <property type="match status" value="1"/>
</dbReference>
<dbReference type="PROSITE" id="PS50885">
    <property type="entry name" value="HAMP"/>
    <property type="match status" value="1"/>
</dbReference>
<evidence type="ECO:0000256" key="4">
    <source>
        <dbReference type="ARBA" id="ARBA00022777"/>
    </source>
</evidence>
<protein>
    <submittedName>
        <fullName evidence="7">Sensor histidine kinase YesM</fullName>
    </submittedName>
</protein>
<dbReference type="PANTHER" id="PTHR34220:SF7">
    <property type="entry name" value="SENSOR HISTIDINE KINASE YPDA"/>
    <property type="match status" value="1"/>
</dbReference>
<dbReference type="AlphaFoldDB" id="A0AB73T1H4"/>
<organism evidence="7 8">
    <name type="scientific">Murimonas intestini</name>
    <dbReference type="NCBI Taxonomy" id="1337051"/>
    <lineage>
        <taxon>Bacteria</taxon>
        <taxon>Bacillati</taxon>
        <taxon>Bacillota</taxon>
        <taxon>Clostridia</taxon>
        <taxon>Lachnospirales</taxon>
        <taxon>Lachnospiraceae</taxon>
        <taxon>Murimonas</taxon>
    </lineage>
</organism>
<accession>A0AB73T1H4</accession>
<evidence type="ECO:0000256" key="1">
    <source>
        <dbReference type="ARBA" id="ARBA00004370"/>
    </source>
</evidence>
<feature type="domain" description="HAMP" evidence="6">
    <location>
        <begin position="308"/>
        <end position="360"/>
    </location>
</feature>
<dbReference type="EMBL" id="QGGY01000011">
    <property type="protein sequence ID" value="PWJ73732.1"/>
    <property type="molecule type" value="Genomic_DNA"/>
</dbReference>
<dbReference type="SMART" id="SM00304">
    <property type="entry name" value="HAMP"/>
    <property type="match status" value="1"/>
</dbReference>
<dbReference type="InterPro" id="IPR036890">
    <property type="entry name" value="HATPase_C_sf"/>
</dbReference>
<evidence type="ECO:0000313" key="8">
    <source>
        <dbReference type="Proteomes" id="UP000245412"/>
    </source>
</evidence>
<dbReference type="SUPFAM" id="SSF55874">
    <property type="entry name" value="ATPase domain of HSP90 chaperone/DNA topoisomerase II/histidine kinase"/>
    <property type="match status" value="1"/>
</dbReference>
<evidence type="ECO:0000256" key="5">
    <source>
        <dbReference type="SAM" id="Phobius"/>
    </source>
</evidence>
<evidence type="ECO:0000256" key="2">
    <source>
        <dbReference type="ARBA" id="ARBA00022553"/>
    </source>
</evidence>
<evidence type="ECO:0000256" key="3">
    <source>
        <dbReference type="ARBA" id="ARBA00022679"/>
    </source>
</evidence>
<comment type="subcellular location">
    <subcellularLocation>
        <location evidence="1">Membrane</location>
    </subcellularLocation>
</comment>
<dbReference type="Gene3D" id="6.10.340.10">
    <property type="match status" value="1"/>
</dbReference>
<dbReference type="RefSeq" id="WP_109747531.1">
    <property type="nucleotide sequence ID" value="NZ_JANKBI010000011.1"/>
</dbReference>
<dbReference type="CDD" id="cd06225">
    <property type="entry name" value="HAMP"/>
    <property type="match status" value="1"/>
</dbReference>
<name>A0AB73T1H4_9FIRM</name>
<dbReference type="InterPro" id="IPR050640">
    <property type="entry name" value="Bact_2-comp_sensor_kinase"/>
</dbReference>
<keyword evidence="2" id="KW-0597">Phosphoprotein</keyword>
<keyword evidence="8" id="KW-1185">Reference proteome</keyword>
<keyword evidence="5" id="KW-1133">Transmembrane helix</keyword>
<comment type="caution">
    <text evidence="7">The sequence shown here is derived from an EMBL/GenBank/DDBJ whole genome shotgun (WGS) entry which is preliminary data.</text>
</comment>
<reference evidence="7 8" key="1">
    <citation type="submission" date="2018-05" db="EMBL/GenBank/DDBJ databases">
        <authorList>
            <person name="Goeker M."/>
            <person name="Huntemann M."/>
            <person name="Clum A."/>
            <person name="Pillay M."/>
            <person name="Palaniappan K."/>
            <person name="Varghese N."/>
            <person name="Mikhailova N."/>
            <person name="Stamatis D."/>
            <person name="Reddy T."/>
            <person name="Daum C."/>
            <person name="Shapiro N."/>
            <person name="Ivanova N."/>
            <person name="Kyrpides N."/>
            <person name="Woyke T."/>
        </authorList>
    </citation>
    <scope>NUCLEOTIDE SEQUENCE [LARGE SCALE GENOMIC DNA]</scope>
    <source>
        <strain evidence="7 8">DSM 26524</strain>
    </source>
</reference>
<proteinExistence type="predicted"/>
<dbReference type="InterPro" id="IPR003594">
    <property type="entry name" value="HATPase_dom"/>
</dbReference>
<dbReference type="Proteomes" id="UP000245412">
    <property type="component" value="Unassembled WGS sequence"/>
</dbReference>
<dbReference type="InterPro" id="IPR010559">
    <property type="entry name" value="Sig_transdc_His_kin_internal"/>
</dbReference>
<gene>
    <name evidence="7" type="ORF">C7383_11163</name>
</gene>
<evidence type="ECO:0000313" key="7">
    <source>
        <dbReference type="EMBL" id="PWJ73732.1"/>
    </source>
</evidence>
<feature type="transmembrane region" description="Helical" evidence="5">
    <location>
        <begin position="284"/>
        <end position="307"/>
    </location>
</feature>
<dbReference type="GO" id="GO:0016020">
    <property type="term" value="C:membrane"/>
    <property type="evidence" value="ECO:0007669"/>
    <property type="project" value="UniProtKB-SubCell"/>
</dbReference>
<sequence length="588" mass="66816">MNHSLKFRILSRMVLSISIIFLVLSVSILFVISDILRFSLESRGKDDMQLLAYYISDAQEDAEQASKILAINENVQQFLIREQKESVSDEVTSVRSMMSSIEKSVLLHDYVQSFCIVSNSHRGYWNTSPNSNDFLEWFEEHALGGSSVMDFRGFTDNYTFPVTINSSQPVQLVSYVCPVTSITRDHQLTIGRLIINLNFDQLIYKLKNQSNIFSQIAILNQDRELLYLSSGDESEFMEAASAITSNSQKIGGNYYISQYLPSTGWYLVTAADMSQSIHFLQGSYVVIGIIIMLFIILCILFCLYPLLNKITAQIGGLSSAIDQVRLGNLDTSVQLTGSSELTNISEGFNLMTVSIREHIRTSIEETERSQKLSFELLVAKINPHFIYNTLNSIIYLARKEQCQDIIQMTGAFIYLLQDSIHLGHSPLYARCENEAEVIRQYIIIQKYRYRDRFQFHLEFQPELKGYYIPRNILQPLVENSLIHGICTDDKPGTITLTMKKQQDLMEIVLLDDGVGMDQEYADKLLLASDDTDADRRARVRPIGINNIAGRLNYLFEGRHDFIIKSQAGAGTKITIHIPLVDDPDKNGK</sequence>
<keyword evidence="5" id="KW-0812">Transmembrane</keyword>
<evidence type="ECO:0000259" key="6">
    <source>
        <dbReference type="PROSITE" id="PS50885"/>
    </source>
</evidence>
<dbReference type="Gene3D" id="3.30.565.10">
    <property type="entry name" value="Histidine kinase-like ATPase, C-terminal domain"/>
    <property type="match status" value="1"/>
</dbReference>
<dbReference type="GO" id="GO:0000155">
    <property type="term" value="F:phosphorelay sensor kinase activity"/>
    <property type="evidence" value="ECO:0007669"/>
    <property type="project" value="InterPro"/>
</dbReference>